<reference evidence="8" key="1">
    <citation type="journal article" date="2023" name="GigaByte">
        <title>Genome assembly of the bearded iris, Iris pallida Lam.</title>
        <authorList>
            <person name="Bruccoleri R.E."/>
            <person name="Oakeley E.J."/>
            <person name="Faust A.M.E."/>
            <person name="Altorfer M."/>
            <person name="Dessus-Babus S."/>
            <person name="Burckhardt D."/>
            <person name="Oertli M."/>
            <person name="Naumann U."/>
            <person name="Petersen F."/>
            <person name="Wong J."/>
        </authorList>
    </citation>
    <scope>NUCLEOTIDE SEQUENCE</scope>
    <source>
        <strain evidence="8">GSM-AAB239-AS_SAM_17_03QT</strain>
    </source>
</reference>
<comment type="similarity">
    <text evidence="3 7">Belongs to the methylenetetrahydrofolate reductase family.</text>
</comment>
<dbReference type="GO" id="GO:0009086">
    <property type="term" value="P:methionine biosynthetic process"/>
    <property type="evidence" value="ECO:0007669"/>
    <property type="project" value="TreeGrafter"/>
</dbReference>
<keyword evidence="5 7" id="KW-0274">FAD</keyword>
<keyword evidence="9" id="KW-1185">Reference proteome</keyword>
<reference evidence="8" key="2">
    <citation type="submission" date="2023-04" db="EMBL/GenBank/DDBJ databases">
        <authorList>
            <person name="Bruccoleri R.E."/>
            <person name="Oakeley E.J."/>
            <person name="Faust A.-M."/>
            <person name="Dessus-Babus S."/>
            <person name="Altorfer M."/>
            <person name="Burckhardt D."/>
            <person name="Oertli M."/>
            <person name="Naumann U."/>
            <person name="Petersen F."/>
            <person name="Wong J."/>
        </authorList>
    </citation>
    <scope>NUCLEOTIDE SEQUENCE</scope>
    <source>
        <strain evidence="8">GSM-AAB239-AS_SAM_17_03QT</strain>
        <tissue evidence="8">Leaf</tissue>
    </source>
</reference>
<organism evidence="8 9">
    <name type="scientific">Iris pallida</name>
    <name type="common">Sweet iris</name>
    <dbReference type="NCBI Taxonomy" id="29817"/>
    <lineage>
        <taxon>Eukaryota</taxon>
        <taxon>Viridiplantae</taxon>
        <taxon>Streptophyta</taxon>
        <taxon>Embryophyta</taxon>
        <taxon>Tracheophyta</taxon>
        <taxon>Spermatophyta</taxon>
        <taxon>Magnoliopsida</taxon>
        <taxon>Liliopsida</taxon>
        <taxon>Asparagales</taxon>
        <taxon>Iridaceae</taxon>
        <taxon>Iridoideae</taxon>
        <taxon>Irideae</taxon>
        <taxon>Iris</taxon>
    </lineage>
</organism>
<dbReference type="GO" id="GO:0004489">
    <property type="term" value="F:methylenetetrahydrofolate reductase [NAD(P)H] activity"/>
    <property type="evidence" value="ECO:0007669"/>
    <property type="project" value="InterPro"/>
</dbReference>
<dbReference type="GO" id="GO:0035999">
    <property type="term" value="P:tetrahydrofolate interconversion"/>
    <property type="evidence" value="ECO:0007669"/>
    <property type="project" value="TreeGrafter"/>
</dbReference>
<proteinExistence type="inferred from homology"/>
<evidence type="ECO:0000256" key="2">
    <source>
        <dbReference type="ARBA" id="ARBA00004777"/>
    </source>
</evidence>
<dbReference type="PANTHER" id="PTHR45754">
    <property type="entry name" value="METHYLENETETRAHYDROFOLATE REDUCTASE"/>
    <property type="match status" value="1"/>
</dbReference>
<dbReference type="InterPro" id="IPR004621">
    <property type="entry name" value="Fadh2_euk"/>
</dbReference>
<name>A0AAX6GPE1_IRIPA</name>
<dbReference type="CDD" id="cd00537">
    <property type="entry name" value="MTHFR"/>
    <property type="match status" value="1"/>
</dbReference>
<evidence type="ECO:0000256" key="4">
    <source>
        <dbReference type="ARBA" id="ARBA00022630"/>
    </source>
</evidence>
<evidence type="ECO:0000256" key="3">
    <source>
        <dbReference type="ARBA" id="ARBA00006743"/>
    </source>
</evidence>
<keyword evidence="6 7" id="KW-0560">Oxidoreductase</keyword>
<dbReference type="GO" id="GO:0005829">
    <property type="term" value="C:cytosol"/>
    <property type="evidence" value="ECO:0007669"/>
    <property type="project" value="TreeGrafter"/>
</dbReference>
<dbReference type="AlphaFoldDB" id="A0AAX6GPE1"/>
<evidence type="ECO:0000313" key="8">
    <source>
        <dbReference type="EMBL" id="KAJ6830392.1"/>
    </source>
</evidence>
<evidence type="ECO:0000256" key="1">
    <source>
        <dbReference type="ARBA" id="ARBA00001974"/>
    </source>
</evidence>
<dbReference type="SUPFAM" id="SSF51730">
    <property type="entry name" value="FAD-linked oxidoreductase"/>
    <property type="match status" value="1"/>
</dbReference>
<dbReference type="GO" id="GO:0071949">
    <property type="term" value="F:FAD binding"/>
    <property type="evidence" value="ECO:0007669"/>
    <property type="project" value="TreeGrafter"/>
</dbReference>
<accession>A0AAX6GPE1</accession>
<keyword evidence="4 7" id="KW-0285">Flavoprotein</keyword>
<protein>
    <recommendedName>
        <fullName evidence="7">Methylenetetrahydrofolate reductase</fullName>
    </recommendedName>
</protein>
<dbReference type="Proteomes" id="UP001140949">
    <property type="component" value="Unassembled WGS sequence"/>
</dbReference>
<evidence type="ECO:0000313" key="9">
    <source>
        <dbReference type="Proteomes" id="UP001140949"/>
    </source>
</evidence>
<dbReference type="Pfam" id="PF02219">
    <property type="entry name" value="MTHFR"/>
    <property type="match status" value="1"/>
</dbReference>
<gene>
    <name evidence="8" type="ORF">M6B38_354145</name>
</gene>
<comment type="cofactor">
    <cofactor evidence="1 7">
        <name>FAD</name>
        <dbReference type="ChEBI" id="CHEBI:57692"/>
    </cofactor>
</comment>
<dbReference type="InterPro" id="IPR003171">
    <property type="entry name" value="Mehydrof_redctse-like"/>
</dbReference>
<dbReference type="PANTHER" id="PTHR45754:SF3">
    <property type="entry name" value="METHYLENETETRAHYDROFOLATE REDUCTASE (NADPH)"/>
    <property type="match status" value="1"/>
</dbReference>
<evidence type="ECO:0000256" key="5">
    <source>
        <dbReference type="ARBA" id="ARBA00022827"/>
    </source>
</evidence>
<evidence type="ECO:0000256" key="6">
    <source>
        <dbReference type="ARBA" id="ARBA00023002"/>
    </source>
</evidence>
<evidence type="ECO:0000256" key="7">
    <source>
        <dbReference type="RuleBase" id="RU003862"/>
    </source>
</evidence>
<dbReference type="InterPro" id="IPR029041">
    <property type="entry name" value="FAD-linked_oxidoreductase-like"/>
</dbReference>
<sequence length="320" mass="35104">MKVVEKIVKNTEQGEGERGRIIFSFEYFTPKPGHATVSGFMDTVSRMSSHGPSFCDITWRPRDPYPAVTLDLAGRMQAEVGVETMMHLTCIGMPLERVDHALDTARAKGVRNILALRGDLLPGQEGAPRGDGFSSALDLVKYIRSKHGDYFGITVAGYPEAHPSKIPKGSEVATDEGYESDLAYLKEKVDAGADMIITQLFFDADVFIKFIKDCRRVGIKCPVVPGILPITTYRNFKFMTETCKTKVPKAVRAKVEAAKGNDAALAAYGVELATEICRKILRETDVRALHFYTMNKEEPAVAVLTNLGLLGVAKNAVVVN</sequence>
<dbReference type="NCBIfam" id="TIGR00677">
    <property type="entry name" value="fadh2_euk"/>
    <property type="match status" value="1"/>
</dbReference>
<comment type="pathway">
    <text evidence="2 7">One-carbon metabolism; tetrahydrofolate interconversion.</text>
</comment>
<comment type="caution">
    <text evidence="8">The sequence shown here is derived from an EMBL/GenBank/DDBJ whole genome shotgun (WGS) entry which is preliminary data.</text>
</comment>
<dbReference type="Gene3D" id="3.20.20.220">
    <property type="match status" value="1"/>
</dbReference>
<dbReference type="EMBL" id="JANAVB010017598">
    <property type="protein sequence ID" value="KAJ6830392.1"/>
    <property type="molecule type" value="Genomic_DNA"/>
</dbReference>